<evidence type="ECO:0000313" key="2">
    <source>
        <dbReference type="Proteomes" id="UP000321490"/>
    </source>
</evidence>
<dbReference type="GO" id="GO:0003677">
    <property type="term" value="F:DNA binding"/>
    <property type="evidence" value="ECO:0007669"/>
    <property type="project" value="UniProtKB-KW"/>
</dbReference>
<dbReference type="EMBL" id="VLKF01000001">
    <property type="protein sequence ID" value="TWH71902.1"/>
    <property type="molecule type" value="Genomic_DNA"/>
</dbReference>
<proteinExistence type="predicted"/>
<keyword evidence="2" id="KW-1185">Reference proteome</keyword>
<reference evidence="1 2" key="1">
    <citation type="submission" date="2019-07" db="EMBL/GenBank/DDBJ databases">
        <title>R&amp;d 2014.</title>
        <authorList>
            <person name="Klenk H.-P."/>
        </authorList>
    </citation>
    <scope>NUCLEOTIDE SEQUENCE [LARGE SCALE GENOMIC DNA]</scope>
    <source>
        <strain evidence="1 2">DSM 45764</strain>
    </source>
</reference>
<organism evidence="1 2">
    <name type="scientific">Modestobacter roseus</name>
    <dbReference type="NCBI Taxonomy" id="1181884"/>
    <lineage>
        <taxon>Bacteria</taxon>
        <taxon>Bacillati</taxon>
        <taxon>Actinomycetota</taxon>
        <taxon>Actinomycetes</taxon>
        <taxon>Geodermatophilales</taxon>
        <taxon>Geodermatophilaceae</taxon>
        <taxon>Modestobacter</taxon>
    </lineage>
</organism>
<protein>
    <submittedName>
        <fullName evidence="1">Winged helix DNA-binding protein</fullName>
    </submittedName>
</protein>
<dbReference type="OrthoDB" id="9148135at2"/>
<accession>A0A562ILZ9</accession>
<keyword evidence="1" id="KW-0238">DNA-binding</keyword>
<evidence type="ECO:0000313" key="1">
    <source>
        <dbReference type="EMBL" id="TWH71902.1"/>
    </source>
</evidence>
<gene>
    <name evidence="1" type="ORF">JD78_00402</name>
</gene>
<comment type="caution">
    <text evidence="1">The sequence shown here is derived from an EMBL/GenBank/DDBJ whole genome shotgun (WGS) entry which is preliminary data.</text>
</comment>
<dbReference type="Proteomes" id="UP000321490">
    <property type="component" value="Unassembled WGS sequence"/>
</dbReference>
<name>A0A562ILZ9_9ACTN</name>
<dbReference type="PANTHER" id="PTHR38479:SF2">
    <property type="entry name" value="WINGED HELIX DNA-BINDING DOMAIN-CONTAINING PROTEIN"/>
    <property type="match status" value="1"/>
</dbReference>
<dbReference type="Pfam" id="PF06224">
    <property type="entry name" value="AlkZ-like"/>
    <property type="match status" value="1"/>
</dbReference>
<dbReference type="RefSeq" id="WP_153360811.1">
    <property type="nucleotide sequence ID" value="NZ_ML762497.1"/>
</dbReference>
<dbReference type="InterPro" id="IPR009351">
    <property type="entry name" value="AlkZ-like"/>
</dbReference>
<sequence>MTSELALLRLAAQRLVGPSPRTPAEAVRWLTAVQGQDLPGAVLSVALRSGPGTRAAVTAALDEGSIVRSWPMRGTLHLTAADDLPWLLELLGPRVLAGAAGRRASLELTDADVERAREVALAALTGGRRLGRAELLAELTAGGVPTEGQRGYHVLWYLSQTGTLVLGPTADGDQQFVLLDEWVPTPRRLDREEALGELALRYFRSHGPATVKDLVRWAGCTVGDVKAGLALARPQLEPLTVDGVEHLMDPETPDRLAAAREAAGGVLLLPGFDELVLGYADRSCTVPAEHAQRIVPGNNGMFRPTVVHRGTVVAVWRTGRTKARALELEPFGELPADVRAAVEARYAALS</sequence>
<dbReference type="PANTHER" id="PTHR38479">
    <property type="entry name" value="LMO0824 PROTEIN"/>
    <property type="match status" value="1"/>
</dbReference>
<dbReference type="AlphaFoldDB" id="A0A562ILZ9"/>